<keyword evidence="2" id="KW-1133">Transmembrane helix</keyword>
<proteinExistence type="predicted"/>
<accession>A0AAD2DMU1</accession>
<dbReference type="SUPFAM" id="SSF52833">
    <property type="entry name" value="Thioredoxin-like"/>
    <property type="match status" value="2"/>
</dbReference>
<evidence type="ECO:0000259" key="3">
    <source>
        <dbReference type="Pfam" id="PF00639"/>
    </source>
</evidence>
<dbReference type="CDD" id="cd06257">
    <property type="entry name" value="DnaJ"/>
    <property type="match status" value="1"/>
</dbReference>
<dbReference type="GO" id="GO:0003755">
    <property type="term" value="F:peptidyl-prolyl cis-trans isomerase activity"/>
    <property type="evidence" value="ECO:0007669"/>
    <property type="project" value="InterPro"/>
</dbReference>
<dbReference type="InterPro" id="IPR000297">
    <property type="entry name" value="PPIase_PpiC"/>
</dbReference>
<feature type="transmembrane region" description="Helical" evidence="2">
    <location>
        <begin position="25"/>
        <end position="43"/>
    </location>
</feature>
<keyword evidence="2" id="KW-0472">Membrane</keyword>
<dbReference type="Pfam" id="PF00639">
    <property type="entry name" value="Rotamase"/>
    <property type="match status" value="1"/>
</dbReference>
<dbReference type="InterPro" id="IPR023058">
    <property type="entry name" value="PPIase_PpiC_CS"/>
</dbReference>
<dbReference type="PROSITE" id="PS01096">
    <property type="entry name" value="PPIC_PPIASE_1"/>
    <property type="match status" value="1"/>
</dbReference>
<dbReference type="InterPro" id="IPR052448">
    <property type="entry name" value="DnaJ_C16_autophagy_reg"/>
</dbReference>
<dbReference type="AlphaFoldDB" id="A0AAD2DMU1"/>
<dbReference type="SUPFAM" id="SSF54534">
    <property type="entry name" value="FKBP-like"/>
    <property type="match status" value="1"/>
</dbReference>
<feature type="region of interest" description="Disordered" evidence="1">
    <location>
        <begin position="646"/>
        <end position="693"/>
    </location>
</feature>
<dbReference type="InterPro" id="IPR036869">
    <property type="entry name" value="J_dom_sf"/>
</dbReference>
<feature type="compositionally biased region" description="Polar residues" evidence="1">
    <location>
        <begin position="646"/>
        <end position="659"/>
    </location>
</feature>
<dbReference type="Proteomes" id="UP000834106">
    <property type="component" value="Chromosome 3"/>
</dbReference>
<reference evidence="4" key="1">
    <citation type="submission" date="2023-05" db="EMBL/GenBank/DDBJ databases">
        <authorList>
            <person name="Huff M."/>
        </authorList>
    </citation>
    <scope>NUCLEOTIDE SEQUENCE</scope>
</reference>
<evidence type="ECO:0000256" key="1">
    <source>
        <dbReference type="SAM" id="MobiDB-lite"/>
    </source>
</evidence>
<dbReference type="Gene3D" id="3.10.50.40">
    <property type="match status" value="1"/>
</dbReference>
<organism evidence="4 5">
    <name type="scientific">Fraxinus pennsylvanica</name>
    <dbReference type="NCBI Taxonomy" id="56036"/>
    <lineage>
        <taxon>Eukaryota</taxon>
        <taxon>Viridiplantae</taxon>
        <taxon>Streptophyta</taxon>
        <taxon>Embryophyta</taxon>
        <taxon>Tracheophyta</taxon>
        <taxon>Spermatophyta</taxon>
        <taxon>Magnoliopsida</taxon>
        <taxon>eudicotyledons</taxon>
        <taxon>Gunneridae</taxon>
        <taxon>Pentapetalae</taxon>
        <taxon>asterids</taxon>
        <taxon>lamiids</taxon>
        <taxon>Lamiales</taxon>
        <taxon>Oleaceae</taxon>
        <taxon>Oleeae</taxon>
        <taxon>Fraxinus</taxon>
    </lineage>
</organism>
<dbReference type="PANTHER" id="PTHR44303:SF2">
    <property type="entry name" value="DNAJ HOMOLOG SUBFAMILY C MEMBER 16"/>
    <property type="match status" value="1"/>
</dbReference>
<sequence>MATPTRQNFPNNQISISSVKSTLKVYSVPLLLLALSIFFQLIVVPRNFPTTHYDVLGIQKYSSIEEVNRAYEKIASKWDSNVEIPPSVDLIEVRYAFELLTNKLWKRDYDIFNIDEQFHMIEKVKAQHTGAHIYDIDLPLIKATASDLEDSFSVINSPNFSSMFEDDKASLVQIISYGSKRCAQFSPNWKRIVNLLDGVANTGVVELGDVQLALYLAEKKSSGQPFFRNGLPALVSFPPGCKSSSCLQRYNGELSVDTITDWLATGILNLPRILYYSKESMVHNFLAKSKPHKVRVIFFSTTGERATPFIRQAAKNYWAYATFAFALWKEEDSSFWWNIFGVESAPAVVFLKDPGVKPVVYQGPVNSSLFIDLMENNKLHVLPQLRNVTSVELGCSSRGYSRAGSDTKIWYCAIVAGRQSQELNKMRETMRSIQEKLSNDGELDAVDLEPISAPAALALKQKRLTLAWLDGEAQKSYCFFHIHSETSYETCGPRRGITDAAQLFIVRYERNVTEEPKKATKPTKPLFQAWHNVDADPASTLVAKYNGSSEISEIIRWMSKTIEDGDSRELPPFKTKVPELFPEEADYFWSQPSEKILSSGKSMRQWTSGLILQISDWLSDPRIGPSLLLAALMSFGFIWLKLNRSQSTQPSNQDESSQPRVKDENRPQRRNRRKNDSNKLIPPSITDEEPKDAQQIRVRFHRTNFPKLSNSKLWERARNPRMQEGRDKGKGAKGDGLGTCTYVKARHILCEKQGKINEAYKKLQDGWLSNGDKVPPAEFAKLAAEYSECPSGKKGGDLGWFPRGKMAGPFQEVAFNTVVGATTAPFKSTHGYHIILCEGRKN</sequence>
<evidence type="ECO:0000313" key="5">
    <source>
        <dbReference type="Proteomes" id="UP000834106"/>
    </source>
</evidence>
<name>A0AAD2DMU1_9LAMI</name>
<dbReference type="SUPFAM" id="SSF46565">
    <property type="entry name" value="Chaperone J-domain"/>
    <property type="match status" value="1"/>
</dbReference>
<dbReference type="InterPro" id="IPR036249">
    <property type="entry name" value="Thioredoxin-like_sf"/>
</dbReference>
<dbReference type="InterPro" id="IPR046357">
    <property type="entry name" value="PPIase_dom_sf"/>
</dbReference>
<dbReference type="InterPro" id="IPR001623">
    <property type="entry name" value="DnaJ_domain"/>
</dbReference>
<dbReference type="PANTHER" id="PTHR44303">
    <property type="entry name" value="DNAJ HOMOLOG SUBFAMILY C MEMBER 16"/>
    <property type="match status" value="1"/>
</dbReference>
<feature type="domain" description="PpiC" evidence="3">
    <location>
        <begin position="747"/>
        <end position="838"/>
    </location>
</feature>
<dbReference type="EMBL" id="OU503038">
    <property type="protein sequence ID" value="CAI9757555.1"/>
    <property type="molecule type" value="Genomic_DNA"/>
</dbReference>
<dbReference type="Gene3D" id="3.40.30.10">
    <property type="entry name" value="Glutaredoxin"/>
    <property type="match status" value="1"/>
</dbReference>
<keyword evidence="2" id="KW-0812">Transmembrane</keyword>
<evidence type="ECO:0000313" key="4">
    <source>
        <dbReference type="EMBL" id="CAI9757555.1"/>
    </source>
</evidence>
<keyword evidence="5" id="KW-1185">Reference proteome</keyword>
<protein>
    <recommendedName>
        <fullName evidence="3">PpiC domain-containing protein</fullName>
    </recommendedName>
</protein>
<gene>
    <name evidence="4" type="ORF">FPE_LOCUS4985</name>
</gene>
<evidence type="ECO:0000256" key="2">
    <source>
        <dbReference type="SAM" id="Phobius"/>
    </source>
</evidence>
<dbReference type="Gene3D" id="1.10.287.110">
    <property type="entry name" value="DnaJ domain"/>
    <property type="match status" value="1"/>
</dbReference>